<evidence type="ECO:0000256" key="1">
    <source>
        <dbReference type="ARBA" id="ARBA00004141"/>
    </source>
</evidence>
<gene>
    <name evidence="11" type="ORF">CAPTEDRAFT_89906</name>
</gene>
<dbReference type="GO" id="GO:0015562">
    <property type="term" value="F:efflux transmembrane transporter activity"/>
    <property type="evidence" value="ECO:0007669"/>
    <property type="project" value="UniProtKB-ARBA"/>
</dbReference>
<evidence type="ECO:0000256" key="5">
    <source>
        <dbReference type="ARBA" id="ARBA00022741"/>
    </source>
</evidence>
<dbReference type="SMART" id="SM00382">
    <property type="entry name" value="AAA"/>
    <property type="match status" value="1"/>
</dbReference>
<name>R7TIC1_CAPTE</name>
<dbReference type="SUPFAM" id="SSF52540">
    <property type="entry name" value="P-loop containing nucleoside triphosphate hydrolases"/>
    <property type="match status" value="1"/>
</dbReference>
<dbReference type="STRING" id="283909.R7TIC1"/>
<keyword evidence="3" id="KW-0813">Transport</keyword>
<comment type="subcellular location">
    <subcellularLocation>
        <location evidence="1">Membrane</location>
        <topology evidence="1">Multi-pass membrane protein</topology>
    </subcellularLocation>
</comment>
<reference evidence="13" key="1">
    <citation type="submission" date="2012-12" db="EMBL/GenBank/DDBJ databases">
        <authorList>
            <person name="Hellsten U."/>
            <person name="Grimwood J."/>
            <person name="Chapman J.A."/>
            <person name="Shapiro H."/>
            <person name="Aerts A."/>
            <person name="Otillar R.P."/>
            <person name="Terry A.Y."/>
            <person name="Boore J.L."/>
            <person name="Simakov O."/>
            <person name="Marletaz F."/>
            <person name="Cho S.-J."/>
            <person name="Edsinger-Gonzales E."/>
            <person name="Havlak P."/>
            <person name="Kuo D.-H."/>
            <person name="Larsson T."/>
            <person name="Lv J."/>
            <person name="Arendt D."/>
            <person name="Savage R."/>
            <person name="Osoegawa K."/>
            <person name="de Jong P."/>
            <person name="Lindberg D.R."/>
            <person name="Seaver E.C."/>
            <person name="Weisblat D.A."/>
            <person name="Putnam N.H."/>
            <person name="Grigoriev I.V."/>
            <person name="Rokhsar D.S."/>
        </authorList>
    </citation>
    <scope>NUCLEOTIDE SEQUENCE</scope>
    <source>
        <strain evidence="13">I ESC-2004</strain>
    </source>
</reference>
<dbReference type="HOGENOM" id="CLU_000604_57_8_1"/>
<proteinExistence type="inferred from homology"/>
<keyword evidence="13" id="KW-1185">Reference proteome</keyword>
<keyword evidence="6" id="KW-0067">ATP-binding</keyword>
<dbReference type="EMBL" id="AMQN01003029">
    <property type="status" value="NOT_ANNOTATED_CDS"/>
    <property type="molecule type" value="Genomic_DNA"/>
</dbReference>
<keyword evidence="4 9" id="KW-0812">Transmembrane</keyword>
<evidence type="ECO:0000256" key="8">
    <source>
        <dbReference type="ARBA" id="ARBA00023136"/>
    </source>
</evidence>
<dbReference type="Pfam" id="PF19055">
    <property type="entry name" value="ABC2_membrane_7"/>
    <property type="match status" value="1"/>
</dbReference>
<dbReference type="FunFam" id="3.40.50.300:FF:000622">
    <property type="entry name" value="ATP-binding cassette sub-family G member 2"/>
    <property type="match status" value="1"/>
</dbReference>
<dbReference type="InterPro" id="IPR003593">
    <property type="entry name" value="AAA+_ATPase"/>
</dbReference>
<dbReference type="Proteomes" id="UP000014760">
    <property type="component" value="Unassembled WGS sequence"/>
</dbReference>
<evidence type="ECO:0000313" key="13">
    <source>
        <dbReference type="Proteomes" id="UP000014760"/>
    </source>
</evidence>
<dbReference type="InterPro" id="IPR043926">
    <property type="entry name" value="ABCG_dom"/>
</dbReference>
<evidence type="ECO:0000256" key="3">
    <source>
        <dbReference type="ARBA" id="ARBA00022448"/>
    </source>
</evidence>
<evidence type="ECO:0000256" key="2">
    <source>
        <dbReference type="ARBA" id="ARBA00005814"/>
    </source>
</evidence>
<evidence type="ECO:0000256" key="6">
    <source>
        <dbReference type="ARBA" id="ARBA00022840"/>
    </source>
</evidence>
<feature type="transmembrane region" description="Helical" evidence="9">
    <location>
        <begin position="588"/>
        <end position="605"/>
    </location>
</feature>
<evidence type="ECO:0000256" key="4">
    <source>
        <dbReference type="ARBA" id="ARBA00022692"/>
    </source>
</evidence>
<dbReference type="Pfam" id="PF00005">
    <property type="entry name" value="ABC_tran"/>
    <property type="match status" value="1"/>
</dbReference>
<dbReference type="GO" id="GO:0016324">
    <property type="term" value="C:apical plasma membrane"/>
    <property type="evidence" value="ECO:0007669"/>
    <property type="project" value="UniProtKB-ARBA"/>
</dbReference>
<feature type="transmembrane region" description="Helical" evidence="9">
    <location>
        <begin position="492"/>
        <end position="514"/>
    </location>
</feature>
<dbReference type="GO" id="GO:0008514">
    <property type="term" value="F:organic anion transmembrane transporter activity"/>
    <property type="evidence" value="ECO:0007669"/>
    <property type="project" value="UniProtKB-ARBA"/>
</dbReference>
<dbReference type="OMA" id="CTDQGPI"/>
<comment type="similarity">
    <text evidence="2">Belongs to the ABC transporter superfamily. ABCG family. Eye pigment precursor importer (TC 3.A.1.204) subfamily.</text>
</comment>
<organism evidence="11">
    <name type="scientific">Capitella teleta</name>
    <name type="common">Polychaete worm</name>
    <dbReference type="NCBI Taxonomy" id="283909"/>
    <lineage>
        <taxon>Eukaryota</taxon>
        <taxon>Metazoa</taxon>
        <taxon>Spiralia</taxon>
        <taxon>Lophotrochozoa</taxon>
        <taxon>Annelida</taxon>
        <taxon>Polychaeta</taxon>
        <taxon>Sedentaria</taxon>
        <taxon>Scolecida</taxon>
        <taxon>Capitellidae</taxon>
        <taxon>Capitella</taxon>
    </lineage>
</organism>
<evidence type="ECO:0000256" key="9">
    <source>
        <dbReference type="SAM" id="Phobius"/>
    </source>
</evidence>
<dbReference type="PANTHER" id="PTHR19241">
    <property type="entry name" value="ATP-BINDING CASSETTE TRANSPORTER"/>
    <property type="match status" value="1"/>
</dbReference>
<keyword evidence="8 9" id="KW-0472">Membrane</keyword>
<evidence type="ECO:0000259" key="10">
    <source>
        <dbReference type="PROSITE" id="PS50893"/>
    </source>
</evidence>
<evidence type="ECO:0000313" key="12">
    <source>
        <dbReference type="EnsemblMetazoa" id="CapteP89906"/>
    </source>
</evidence>
<dbReference type="Pfam" id="PF01061">
    <property type="entry name" value="ABC2_membrane"/>
    <property type="match status" value="1"/>
</dbReference>
<feature type="transmembrane region" description="Helical" evidence="9">
    <location>
        <begin position="428"/>
        <end position="453"/>
    </location>
</feature>
<keyword evidence="7 9" id="KW-1133">Transmembrane helix</keyword>
<dbReference type="GO" id="GO:0140359">
    <property type="term" value="F:ABC-type transporter activity"/>
    <property type="evidence" value="ECO:0007669"/>
    <property type="project" value="InterPro"/>
</dbReference>
<evidence type="ECO:0000256" key="7">
    <source>
        <dbReference type="ARBA" id="ARBA00022989"/>
    </source>
</evidence>
<evidence type="ECO:0000313" key="11">
    <source>
        <dbReference type="EMBL" id="ELT90805.1"/>
    </source>
</evidence>
<keyword evidence="5" id="KW-0547">Nucleotide-binding</keyword>
<dbReference type="EMBL" id="AMQN01003030">
    <property type="status" value="NOT_ANNOTATED_CDS"/>
    <property type="molecule type" value="Genomic_DNA"/>
</dbReference>
<accession>R7TIC1</accession>
<dbReference type="InterPro" id="IPR027417">
    <property type="entry name" value="P-loop_NTPase"/>
</dbReference>
<dbReference type="Gene3D" id="3.40.50.300">
    <property type="entry name" value="P-loop containing nucleotide triphosphate hydrolases"/>
    <property type="match status" value="1"/>
</dbReference>
<dbReference type="GO" id="GO:0016887">
    <property type="term" value="F:ATP hydrolysis activity"/>
    <property type="evidence" value="ECO:0007669"/>
    <property type="project" value="InterPro"/>
</dbReference>
<dbReference type="CDD" id="cd03213">
    <property type="entry name" value="ABCG_EPDR"/>
    <property type="match status" value="1"/>
</dbReference>
<dbReference type="InterPro" id="IPR003439">
    <property type="entry name" value="ABC_transporter-like_ATP-bd"/>
</dbReference>
<sequence length="611" mass="68271">MTTITLHHVSFEVQIKATCFKTRDKQLLFDVSGTFPPGLNVLMGPTGSGKTTLLDVMAGRADPKWVKGHVLVDGKRQPKNFRCLTGYVVQDDNIVMGTLTVKENIMFSANLRLPTSISSNKKEEKVLGIIQELGLQSCADTQVGSALKRGVSGGERKRTNIGMEMVVDPMVLFFDEPTTGLDASTAHSVMLLLHALSQKGRTIVCSVHQPRYSIFKLFSRLTLLFGGKMVYHGSNRSAVAYFEQYGFVCEQNNNPADFFLDVLQGVVPSNETEAQLLPDLYLESSLRKGLVQMITSYNTECKIFGLDRLRAADDSNRLIAAIRYVYLHNDNFKVKVLNGRALLNMSRDVRTFATQVFLHAILALIAGIIYLQLDTDMQSGIQNRVGAFFFITNNVVFSGNSAVDCLISDRPTFIHESSSGFYRVSAYFVCRVLFDAFLVRFLPTTIYVIIVYFLTGMQLDVTKFFVFYLTLLLTSTSAVSIAFFSASISSSFTIASTSCLLFTMLMMIFGGLLVNIDTLGSWLSWIQYISIFRYANNALFINELKGLEFCETDAGSNDTFCDSDLALEYLTNQGIAFETTWDLWQNQLALSCIAITMFVLTYIALRKVHKY</sequence>
<feature type="transmembrane region" description="Helical" evidence="9">
    <location>
        <begin position="352"/>
        <end position="373"/>
    </location>
</feature>
<dbReference type="OrthoDB" id="66620at2759"/>
<dbReference type="EMBL" id="KB310768">
    <property type="protein sequence ID" value="ELT90805.1"/>
    <property type="molecule type" value="Genomic_DNA"/>
</dbReference>
<dbReference type="InterPro" id="IPR013525">
    <property type="entry name" value="ABC2_TM"/>
</dbReference>
<feature type="domain" description="ABC transporter" evidence="10">
    <location>
        <begin position="13"/>
        <end position="251"/>
    </location>
</feature>
<feature type="transmembrane region" description="Helical" evidence="9">
    <location>
        <begin position="465"/>
        <end position="485"/>
    </location>
</feature>
<dbReference type="EnsemblMetazoa" id="CapteT89906">
    <property type="protein sequence ID" value="CapteP89906"/>
    <property type="gene ID" value="CapteG89906"/>
</dbReference>
<protein>
    <recommendedName>
        <fullName evidence="10">ABC transporter domain-containing protein</fullName>
    </recommendedName>
</protein>
<dbReference type="GO" id="GO:0005524">
    <property type="term" value="F:ATP binding"/>
    <property type="evidence" value="ECO:0007669"/>
    <property type="project" value="UniProtKB-KW"/>
</dbReference>
<reference evidence="11 13" key="2">
    <citation type="journal article" date="2013" name="Nature">
        <title>Insights into bilaterian evolution from three spiralian genomes.</title>
        <authorList>
            <person name="Simakov O."/>
            <person name="Marletaz F."/>
            <person name="Cho S.J."/>
            <person name="Edsinger-Gonzales E."/>
            <person name="Havlak P."/>
            <person name="Hellsten U."/>
            <person name="Kuo D.H."/>
            <person name="Larsson T."/>
            <person name="Lv J."/>
            <person name="Arendt D."/>
            <person name="Savage R."/>
            <person name="Osoegawa K."/>
            <person name="de Jong P."/>
            <person name="Grimwood J."/>
            <person name="Chapman J.A."/>
            <person name="Shapiro H."/>
            <person name="Aerts A."/>
            <person name="Otillar R.P."/>
            <person name="Terry A.Y."/>
            <person name="Boore J.L."/>
            <person name="Grigoriev I.V."/>
            <person name="Lindberg D.R."/>
            <person name="Seaver E.C."/>
            <person name="Weisblat D.A."/>
            <person name="Putnam N.H."/>
            <person name="Rokhsar D.S."/>
        </authorList>
    </citation>
    <scope>NUCLEOTIDE SEQUENCE</scope>
    <source>
        <strain evidence="11 13">I ESC-2004</strain>
    </source>
</reference>
<dbReference type="PROSITE" id="PS50893">
    <property type="entry name" value="ABC_TRANSPORTER_2"/>
    <property type="match status" value="1"/>
</dbReference>
<dbReference type="AlphaFoldDB" id="R7TIC1"/>
<reference evidence="12" key="3">
    <citation type="submission" date="2015-06" db="UniProtKB">
        <authorList>
            <consortium name="EnsemblMetazoa"/>
        </authorList>
    </citation>
    <scope>IDENTIFICATION</scope>
</reference>